<proteinExistence type="predicted"/>
<name>A0ABS8WXI1_DATST</name>
<accession>A0ABS8WXI1</accession>
<feature type="region of interest" description="Disordered" evidence="1">
    <location>
        <begin position="37"/>
        <end position="61"/>
    </location>
</feature>
<comment type="caution">
    <text evidence="2">The sequence shown here is derived from an EMBL/GenBank/DDBJ whole genome shotgun (WGS) entry which is preliminary data.</text>
</comment>
<organism evidence="2 3">
    <name type="scientific">Datura stramonium</name>
    <name type="common">Jimsonweed</name>
    <name type="synonym">Common thornapple</name>
    <dbReference type="NCBI Taxonomy" id="4076"/>
    <lineage>
        <taxon>Eukaryota</taxon>
        <taxon>Viridiplantae</taxon>
        <taxon>Streptophyta</taxon>
        <taxon>Embryophyta</taxon>
        <taxon>Tracheophyta</taxon>
        <taxon>Spermatophyta</taxon>
        <taxon>Magnoliopsida</taxon>
        <taxon>eudicotyledons</taxon>
        <taxon>Gunneridae</taxon>
        <taxon>Pentapetalae</taxon>
        <taxon>asterids</taxon>
        <taxon>lamiids</taxon>
        <taxon>Solanales</taxon>
        <taxon>Solanaceae</taxon>
        <taxon>Solanoideae</taxon>
        <taxon>Datureae</taxon>
        <taxon>Datura</taxon>
    </lineage>
</organism>
<protein>
    <submittedName>
        <fullName evidence="2">Uncharacterized protein</fullName>
    </submittedName>
</protein>
<sequence length="108" mass="11929">MTLLGLVWFGKQQILNMKLGFSSISLLATPHHPLPQNHKAALTFPSQHDRPGGSLRKRGPVRHQRTVCFLYQERQQKSLGLRVPSAVEAATSLAKERTGTACSGRRAT</sequence>
<evidence type="ECO:0000256" key="1">
    <source>
        <dbReference type="SAM" id="MobiDB-lite"/>
    </source>
</evidence>
<dbReference type="Proteomes" id="UP000823775">
    <property type="component" value="Unassembled WGS sequence"/>
</dbReference>
<evidence type="ECO:0000313" key="2">
    <source>
        <dbReference type="EMBL" id="MCE3216339.1"/>
    </source>
</evidence>
<evidence type="ECO:0000313" key="3">
    <source>
        <dbReference type="Proteomes" id="UP000823775"/>
    </source>
</evidence>
<gene>
    <name evidence="2" type="ORF">HAX54_006159</name>
</gene>
<dbReference type="EMBL" id="JACEIK010013062">
    <property type="protein sequence ID" value="MCE3216339.1"/>
    <property type="molecule type" value="Genomic_DNA"/>
</dbReference>
<keyword evidence="3" id="KW-1185">Reference proteome</keyword>
<reference evidence="2 3" key="1">
    <citation type="journal article" date="2021" name="BMC Genomics">
        <title>Datura genome reveals duplications of psychoactive alkaloid biosynthetic genes and high mutation rate following tissue culture.</title>
        <authorList>
            <person name="Rajewski A."/>
            <person name="Carter-House D."/>
            <person name="Stajich J."/>
            <person name="Litt A."/>
        </authorList>
    </citation>
    <scope>NUCLEOTIDE SEQUENCE [LARGE SCALE GENOMIC DNA]</scope>
    <source>
        <strain evidence="2">AR-01</strain>
    </source>
</reference>